<accession>A0AAV5WIA0</accession>
<protein>
    <recommendedName>
        <fullName evidence="1">MATH domain-containing protein</fullName>
    </recommendedName>
</protein>
<organism evidence="2 3">
    <name type="scientific">Pristionchus fissidentatus</name>
    <dbReference type="NCBI Taxonomy" id="1538716"/>
    <lineage>
        <taxon>Eukaryota</taxon>
        <taxon>Metazoa</taxon>
        <taxon>Ecdysozoa</taxon>
        <taxon>Nematoda</taxon>
        <taxon>Chromadorea</taxon>
        <taxon>Rhabditida</taxon>
        <taxon>Rhabditina</taxon>
        <taxon>Diplogasteromorpha</taxon>
        <taxon>Diplogasteroidea</taxon>
        <taxon>Neodiplogasteridae</taxon>
        <taxon>Pristionchus</taxon>
    </lineage>
</organism>
<keyword evidence="3" id="KW-1185">Reference proteome</keyword>
<gene>
    <name evidence="2" type="ORF">PFISCL1PPCAC_21340</name>
</gene>
<feature type="non-terminal residue" evidence="2">
    <location>
        <position position="1"/>
    </location>
</feature>
<evidence type="ECO:0000259" key="1">
    <source>
        <dbReference type="PROSITE" id="PS50144"/>
    </source>
</evidence>
<dbReference type="Gene3D" id="2.60.210.10">
    <property type="entry name" value="Apoptosis, Tumor Necrosis Factor Receptor Associated Protein 2, Chain A"/>
    <property type="match status" value="1"/>
</dbReference>
<feature type="non-terminal residue" evidence="2">
    <location>
        <position position="119"/>
    </location>
</feature>
<name>A0AAV5WIA0_9BILA</name>
<dbReference type="Proteomes" id="UP001432322">
    <property type="component" value="Unassembled WGS sequence"/>
</dbReference>
<evidence type="ECO:0000313" key="2">
    <source>
        <dbReference type="EMBL" id="GMT30043.1"/>
    </source>
</evidence>
<comment type="caution">
    <text evidence="2">The sequence shown here is derived from an EMBL/GenBank/DDBJ whole genome shotgun (WGS) entry which is preliminary data.</text>
</comment>
<dbReference type="AlphaFoldDB" id="A0AAV5WIA0"/>
<sequence length="119" mass="14154">EQEFVIRWAVDNVSKLDEKGRNSKIHYFADLPWYLHVYRTPEYTSHLTVLLHCNEECEEKEWICEQRSTIRLLHSSGDSDCDVTRKTAESFAHKYSYTDPIDLIEWTQLIDPEKGFIED</sequence>
<dbReference type="PANTHER" id="PTHR47022:SF1">
    <property type="entry name" value="BTB AND MATH DOMAIN-CONTAINING PROTEIN 36-RELATED"/>
    <property type="match status" value="1"/>
</dbReference>
<dbReference type="InterPro" id="IPR002083">
    <property type="entry name" value="MATH/TRAF_dom"/>
</dbReference>
<dbReference type="SUPFAM" id="SSF49599">
    <property type="entry name" value="TRAF domain-like"/>
    <property type="match status" value="1"/>
</dbReference>
<dbReference type="SMART" id="SM00061">
    <property type="entry name" value="MATH"/>
    <property type="match status" value="1"/>
</dbReference>
<reference evidence="2" key="1">
    <citation type="submission" date="2023-10" db="EMBL/GenBank/DDBJ databases">
        <title>Genome assembly of Pristionchus species.</title>
        <authorList>
            <person name="Yoshida K."/>
            <person name="Sommer R.J."/>
        </authorList>
    </citation>
    <scope>NUCLEOTIDE SEQUENCE</scope>
    <source>
        <strain evidence="2">RS5133</strain>
    </source>
</reference>
<dbReference type="PROSITE" id="PS50144">
    <property type="entry name" value="MATH"/>
    <property type="match status" value="1"/>
</dbReference>
<dbReference type="EMBL" id="BTSY01000005">
    <property type="protein sequence ID" value="GMT30043.1"/>
    <property type="molecule type" value="Genomic_DNA"/>
</dbReference>
<proteinExistence type="predicted"/>
<evidence type="ECO:0000313" key="3">
    <source>
        <dbReference type="Proteomes" id="UP001432322"/>
    </source>
</evidence>
<dbReference type="InterPro" id="IPR008974">
    <property type="entry name" value="TRAF-like"/>
</dbReference>
<dbReference type="PANTHER" id="PTHR47022">
    <property type="entry name" value="BTB AND MATH DOMAIN-CONTAINING PROTEIN 36-RELATED"/>
    <property type="match status" value="1"/>
</dbReference>
<feature type="domain" description="MATH" evidence="1">
    <location>
        <begin position="3"/>
        <end position="119"/>
    </location>
</feature>
<dbReference type="Pfam" id="PF00917">
    <property type="entry name" value="MATH"/>
    <property type="match status" value="1"/>
</dbReference>